<evidence type="ECO:0000313" key="1">
    <source>
        <dbReference type="EMBL" id="UOQ45098.1"/>
    </source>
</evidence>
<dbReference type="PROSITE" id="PS51257">
    <property type="entry name" value="PROKAR_LIPOPROTEIN"/>
    <property type="match status" value="1"/>
</dbReference>
<dbReference type="Pfam" id="PF11518">
    <property type="entry name" value="DUF3221"/>
    <property type="match status" value="1"/>
</dbReference>
<dbReference type="InterPro" id="IPR021598">
    <property type="entry name" value="DUF3221"/>
</dbReference>
<dbReference type="EMBL" id="CP095073">
    <property type="protein sequence ID" value="UOQ45098.1"/>
    <property type="molecule type" value="Genomic_DNA"/>
</dbReference>
<keyword evidence="2" id="KW-1185">Reference proteome</keyword>
<dbReference type="RefSeq" id="WP_244711554.1">
    <property type="nucleotide sequence ID" value="NZ_CP095073.1"/>
</dbReference>
<protein>
    <submittedName>
        <fullName evidence="1">YobA family protein</fullName>
    </submittedName>
</protein>
<sequence length="163" mass="18270">MKMNRLSILFGMITLLAGCQTDAKEESTPITGFVTDQKEDRILITESPSSKSNSNPRAVWVAQVPEKEWEGYKVKVWLEGPVQESYPEQAEGGKVKKVDVSRNEETDLTQQEALKKALDLNQSAKEAFAVESISYQPELDRWKIALQKIVSAGETVVEEIPDQ</sequence>
<organism evidence="1 2">
    <name type="scientific">Halobacillus salinarum</name>
    <dbReference type="NCBI Taxonomy" id="2932257"/>
    <lineage>
        <taxon>Bacteria</taxon>
        <taxon>Bacillati</taxon>
        <taxon>Bacillota</taxon>
        <taxon>Bacilli</taxon>
        <taxon>Bacillales</taxon>
        <taxon>Bacillaceae</taxon>
        <taxon>Halobacillus</taxon>
    </lineage>
</organism>
<evidence type="ECO:0000313" key="2">
    <source>
        <dbReference type="Proteomes" id="UP000831787"/>
    </source>
</evidence>
<reference evidence="1 2" key="1">
    <citation type="submission" date="2022-04" db="EMBL/GenBank/DDBJ databases">
        <title>Halobacillus sp. isolated from saltern.</title>
        <authorList>
            <person name="Won M."/>
            <person name="Lee C.-M."/>
            <person name="Woen H.-Y."/>
            <person name="Kwon S.-W."/>
        </authorList>
    </citation>
    <scope>NUCLEOTIDE SEQUENCE [LARGE SCALE GENOMIC DNA]</scope>
    <source>
        <strain evidence="1 2">SSBR10-3</strain>
    </source>
</reference>
<name>A0ABY4EKV4_9BACI</name>
<dbReference type="Proteomes" id="UP000831787">
    <property type="component" value="Chromosome"/>
</dbReference>
<proteinExistence type="predicted"/>
<accession>A0ABY4EKV4</accession>
<gene>
    <name evidence="1" type="ORF">MUN89_03850</name>
</gene>